<dbReference type="Pfam" id="PF03793">
    <property type="entry name" value="PASTA"/>
    <property type="match status" value="1"/>
</dbReference>
<evidence type="ECO:0000313" key="12">
    <source>
        <dbReference type="EMBL" id="GEK23092.1"/>
    </source>
</evidence>
<organism evidence="12 13">
    <name type="scientific">Cellulomonas xylanilytica</name>
    <dbReference type="NCBI Taxonomy" id="233583"/>
    <lineage>
        <taxon>Bacteria</taxon>
        <taxon>Bacillati</taxon>
        <taxon>Actinomycetota</taxon>
        <taxon>Actinomycetes</taxon>
        <taxon>Micrococcales</taxon>
        <taxon>Cellulomonadaceae</taxon>
        <taxon>Cellulomonas</taxon>
    </lineage>
</organism>
<evidence type="ECO:0000256" key="4">
    <source>
        <dbReference type="ARBA" id="ARBA00022679"/>
    </source>
</evidence>
<evidence type="ECO:0000256" key="3">
    <source>
        <dbReference type="ARBA" id="ARBA00022676"/>
    </source>
</evidence>
<feature type="transmembrane region" description="Helical" evidence="10">
    <location>
        <begin position="53"/>
        <end position="74"/>
    </location>
</feature>
<keyword evidence="1" id="KW-0121">Carboxypeptidase</keyword>
<dbReference type="Pfam" id="PF00912">
    <property type="entry name" value="Transgly"/>
    <property type="match status" value="1"/>
</dbReference>
<keyword evidence="5" id="KW-0378">Hydrolase</keyword>
<feature type="compositionally biased region" description="Pro residues" evidence="9">
    <location>
        <begin position="771"/>
        <end position="796"/>
    </location>
</feature>
<comment type="caution">
    <text evidence="12">The sequence shown here is derived from an EMBL/GenBank/DDBJ whole genome shotgun (WGS) entry which is preliminary data.</text>
</comment>
<evidence type="ECO:0000256" key="10">
    <source>
        <dbReference type="SAM" id="Phobius"/>
    </source>
</evidence>
<dbReference type="GO" id="GO:0009002">
    <property type="term" value="F:serine-type D-Ala-D-Ala carboxypeptidase activity"/>
    <property type="evidence" value="ECO:0007669"/>
    <property type="project" value="UniProtKB-EC"/>
</dbReference>
<keyword evidence="13" id="KW-1185">Reference proteome</keyword>
<dbReference type="EMBL" id="BJUB01000013">
    <property type="protein sequence ID" value="GEK23092.1"/>
    <property type="molecule type" value="Genomic_DNA"/>
</dbReference>
<evidence type="ECO:0000256" key="6">
    <source>
        <dbReference type="ARBA" id="ARBA00023268"/>
    </source>
</evidence>
<dbReference type="PANTHER" id="PTHR32282">
    <property type="entry name" value="BINDING PROTEIN TRANSPEPTIDASE, PUTATIVE-RELATED"/>
    <property type="match status" value="1"/>
</dbReference>
<evidence type="ECO:0000256" key="5">
    <source>
        <dbReference type="ARBA" id="ARBA00022801"/>
    </source>
</evidence>
<dbReference type="InterPro" id="IPR023346">
    <property type="entry name" value="Lysozyme-like_dom_sf"/>
</dbReference>
<keyword evidence="4" id="KW-0808">Transferase</keyword>
<evidence type="ECO:0000256" key="7">
    <source>
        <dbReference type="ARBA" id="ARBA00034000"/>
    </source>
</evidence>
<feature type="region of interest" description="Disordered" evidence="9">
    <location>
        <begin position="676"/>
        <end position="700"/>
    </location>
</feature>
<feature type="compositionally biased region" description="Low complexity" evidence="9">
    <location>
        <begin position="684"/>
        <end position="700"/>
    </location>
</feature>
<comment type="catalytic activity">
    <reaction evidence="7">
        <text>Preferential cleavage: (Ac)2-L-Lys-D-Ala-|-D-Ala. Also transpeptidation of peptidyl-alanyl moieties that are N-acyl substituents of D-alanine.</text>
        <dbReference type="EC" id="3.4.16.4"/>
    </reaction>
</comment>
<dbReference type="OrthoDB" id="9766909at2"/>
<dbReference type="GO" id="GO:0008955">
    <property type="term" value="F:peptidoglycan glycosyltransferase activity"/>
    <property type="evidence" value="ECO:0007669"/>
    <property type="project" value="UniProtKB-EC"/>
</dbReference>
<keyword evidence="10" id="KW-1133">Transmembrane helix</keyword>
<dbReference type="GO" id="GO:0008658">
    <property type="term" value="F:penicillin binding"/>
    <property type="evidence" value="ECO:0007669"/>
    <property type="project" value="InterPro"/>
</dbReference>
<dbReference type="Gene3D" id="1.10.3810.10">
    <property type="entry name" value="Biosynthetic peptidoglycan transglycosylase-like"/>
    <property type="match status" value="1"/>
</dbReference>
<evidence type="ECO:0000256" key="9">
    <source>
        <dbReference type="SAM" id="MobiDB-lite"/>
    </source>
</evidence>
<feature type="domain" description="PASTA" evidence="11">
    <location>
        <begin position="701"/>
        <end position="768"/>
    </location>
</feature>
<dbReference type="GO" id="GO:0009252">
    <property type="term" value="P:peptidoglycan biosynthetic process"/>
    <property type="evidence" value="ECO:0007669"/>
    <property type="project" value="TreeGrafter"/>
</dbReference>
<evidence type="ECO:0000259" key="11">
    <source>
        <dbReference type="PROSITE" id="PS51178"/>
    </source>
</evidence>
<reference evidence="12 13" key="1">
    <citation type="submission" date="2019-07" db="EMBL/GenBank/DDBJ databases">
        <title>Whole genome shotgun sequence of Cellulomonas xylanilytica NBRC 101102.</title>
        <authorList>
            <person name="Hosoyama A."/>
            <person name="Uohara A."/>
            <person name="Ohji S."/>
            <person name="Ichikawa N."/>
        </authorList>
    </citation>
    <scope>NUCLEOTIDE SEQUENCE [LARGE SCALE GENOMIC DNA]</scope>
    <source>
        <strain evidence="12 13">NBRC 101102</strain>
    </source>
</reference>
<sequence>MAGTNRRAPARGKRAAPRGTATSSRSSAPKRRFFDYPRSGYEGLHRWLPSWRFTVGTILAIGFLGAGAVVAAYASTTIPNQADDTRSQTTTVYYANNPDGSPGPVMGTFAAQKRTIVEYETLPEYVGQSVAAAEDKTFFTNNSGISITGMGRALINNLRGGPTQGGSTLTQQYVERYYVDKTTTDYVGKFKETLLAIKIARVESKTEIMERYLNTIYFGRDSYGIQAAAQAYFGVDAAALTREQAAVLAGIIPSPNNWDPAKAPDKALARWNIVLDSMEEEGWLTAAERAPMVFPPTIEYKRSDAMGGPVGYLLEKVRNELNDEPLAFSDDEINRRGLKVVTTIQQPLQVAAQEHVAAFRAGSLPEQDGAVPFERTRVSLTSVDPKDGAIVAMYGGADFLVDQRSTTTYDKIQAGSTFKPFTLIAALQQGVPLTTRFDGHSPQTFGDWKVPNFGGGQFGTIDLVEATAQSVNTVYAQLNLQIGPELTAKVAADAGIKTPVDTNRANVLGTDAVRPLDVAGAYATIASGGVRIDPYMVRSVSYDDGKVAYEHKDPTERPFAADVIADTTYAMTQVVEKGSGEDWIKPLGRPIAGKTGTSNDNKSAWFVGFTPNIVTEVSLSQVGEDNKSLETIQPFGRPKQVTGGTWPAFLWQSYMKEVFAQPQYSEVLQFPARANVGKKPSPSATVPTETVAPTEEPTVEAPTEIAVPSGLEGKLEGDATASVVNAGLVVNVVVEPSDTVTTGRVIRVDPRGGTLLAPGGSVTLVVSSGPKPVPTQEPVPTPEPTQPPEPAPEPTQ</sequence>
<comment type="catalytic activity">
    <reaction evidence="8">
        <text>[GlcNAc-(1-&gt;4)-Mur2Ac(oyl-L-Ala-gamma-D-Glu-L-Lys-D-Ala-D-Ala)](n)-di-trans,octa-cis-undecaprenyl diphosphate + beta-D-GlcNAc-(1-&gt;4)-Mur2Ac(oyl-L-Ala-gamma-D-Glu-L-Lys-D-Ala-D-Ala)-di-trans,octa-cis-undecaprenyl diphosphate = [GlcNAc-(1-&gt;4)-Mur2Ac(oyl-L-Ala-gamma-D-Glu-L-Lys-D-Ala-D-Ala)](n+1)-di-trans,octa-cis-undecaprenyl diphosphate + di-trans,octa-cis-undecaprenyl diphosphate + H(+)</text>
        <dbReference type="Rhea" id="RHEA:23708"/>
        <dbReference type="Rhea" id="RHEA-COMP:9602"/>
        <dbReference type="Rhea" id="RHEA-COMP:9603"/>
        <dbReference type="ChEBI" id="CHEBI:15378"/>
        <dbReference type="ChEBI" id="CHEBI:58405"/>
        <dbReference type="ChEBI" id="CHEBI:60033"/>
        <dbReference type="ChEBI" id="CHEBI:78435"/>
        <dbReference type="EC" id="2.4.99.28"/>
    </reaction>
</comment>
<feature type="region of interest" description="Disordered" evidence="9">
    <location>
        <begin position="1"/>
        <end position="32"/>
    </location>
</feature>
<dbReference type="InterPro" id="IPR050396">
    <property type="entry name" value="Glycosyltr_51/Transpeptidase"/>
</dbReference>
<dbReference type="PANTHER" id="PTHR32282:SF34">
    <property type="entry name" value="PENICILLIN-BINDING PROTEIN 1A"/>
    <property type="match status" value="1"/>
</dbReference>
<dbReference type="RefSeq" id="WP_146930292.1">
    <property type="nucleotide sequence ID" value="NZ_BJUB01000013.1"/>
</dbReference>
<keyword evidence="3" id="KW-0328">Glycosyltransferase</keyword>
<feature type="region of interest" description="Disordered" evidence="9">
    <location>
        <begin position="766"/>
        <end position="796"/>
    </location>
</feature>
<dbReference type="Pfam" id="PF00905">
    <property type="entry name" value="Transpeptidase"/>
    <property type="match status" value="1"/>
</dbReference>
<dbReference type="SUPFAM" id="SSF56601">
    <property type="entry name" value="beta-lactamase/transpeptidase-like"/>
    <property type="match status" value="1"/>
</dbReference>
<proteinExistence type="predicted"/>
<dbReference type="SMART" id="SM00740">
    <property type="entry name" value="PASTA"/>
    <property type="match status" value="1"/>
</dbReference>
<keyword evidence="10" id="KW-0472">Membrane</keyword>
<dbReference type="AlphaFoldDB" id="A0A510V8A5"/>
<accession>A0A510V8A5</accession>
<keyword evidence="2" id="KW-0645">Protease</keyword>
<dbReference type="CDD" id="cd06577">
    <property type="entry name" value="PASTA_pknB"/>
    <property type="match status" value="1"/>
</dbReference>
<keyword evidence="10" id="KW-0812">Transmembrane</keyword>
<gene>
    <name evidence="12" type="ORF">CXY01_36120</name>
</gene>
<dbReference type="InterPro" id="IPR036950">
    <property type="entry name" value="PBP_transglycosylase"/>
</dbReference>
<dbReference type="InterPro" id="IPR005543">
    <property type="entry name" value="PASTA_dom"/>
</dbReference>
<dbReference type="InterPro" id="IPR001264">
    <property type="entry name" value="Glyco_trans_51"/>
</dbReference>
<name>A0A510V8A5_9CELL</name>
<dbReference type="GO" id="GO:0006508">
    <property type="term" value="P:proteolysis"/>
    <property type="evidence" value="ECO:0007669"/>
    <property type="project" value="UniProtKB-KW"/>
</dbReference>
<protein>
    <recommendedName>
        <fullName evidence="11">PASTA domain-containing protein</fullName>
    </recommendedName>
</protein>
<evidence type="ECO:0000313" key="13">
    <source>
        <dbReference type="Proteomes" id="UP000321118"/>
    </source>
</evidence>
<keyword evidence="6" id="KW-0511">Multifunctional enzyme</keyword>
<dbReference type="Gene3D" id="3.30.10.20">
    <property type="match status" value="1"/>
</dbReference>
<dbReference type="GO" id="GO:0030288">
    <property type="term" value="C:outer membrane-bounded periplasmic space"/>
    <property type="evidence" value="ECO:0007669"/>
    <property type="project" value="TreeGrafter"/>
</dbReference>
<dbReference type="InterPro" id="IPR012338">
    <property type="entry name" value="Beta-lactam/transpept-like"/>
</dbReference>
<dbReference type="Proteomes" id="UP000321118">
    <property type="component" value="Unassembled WGS sequence"/>
</dbReference>
<dbReference type="Gene3D" id="3.40.710.10">
    <property type="entry name" value="DD-peptidase/beta-lactamase superfamily"/>
    <property type="match status" value="1"/>
</dbReference>
<dbReference type="SUPFAM" id="SSF53955">
    <property type="entry name" value="Lysozyme-like"/>
    <property type="match status" value="1"/>
</dbReference>
<evidence type="ECO:0000256" key="8">
    <source>
        <dbReference type="ARBA" id="ARBA00049902"/>
    </source>
</evidence>
<dbReference type="PROSITE" id="PS51178">
    <property type="entry name" value="PASTA"/>
    <property type="match status" value="1"/>
</dbReference>
<dbReference type="InterPro" id="IPR001460">
    <property type="entry name" value="PCN-bd_Tpept"/>
</dbReference>
<evidence type="ECO:0000256" key="2">
    <source>
        <dbReference type="ARBA" id="ARBA00022670"/>
    </source>
</evidence>
<evidence type="ECO:0000256" key="1">
    <source>
        <dbReference type="ARBA" id="ARBA00022645"/>
    </source>
</evidence>